<gene>
    <name evidence="11" type="ORF">QNH39_06585</name>
</gene>
<dbReference type="GO" id="GO:0006508">
    <property type="term" value="P:proteolysis"/>
    <property type="evidence" value="ECO:0007669"/>
    <property type="project" value="UniProtKB-KW"/>
</dbReference>
<dbReference type="Proteomes" id="UP001178288">
    <property type="component" value="Chromosome"/>
</dbReference>
<proteinExistence type="inferred from homology"/>
<keyword evidence="5" id="KW-0645">Protease</keyword>
<evidence type="ECO:0000256" key="8">
    <source>
        <dbReference type="ARBA" id="ARBA00030045"/>
    </source>
</evidence>
<comment type="similarity">
    <text evidence="2">Belongs to the peptidase S15 family.</text>
</comment>
<dbReference type="Pfam" id="PF08530">
    <property type="entry name" value="PepX_C"/>
    <property type="match status" value="1"/>
</dbReference>
<comment type="catalytic activity">
    <reaction evidence="1">
        <text>Hydrolyzes Xaa-Pro-|- bonds to release unblocked, N-terminal dipeptides from substrates including Ala-Pro-|-p-nitroanilide and (sequentially) Tyr-Pro-|-Phe-Pro-|-Gly-Pro-|-Ile.</text>
        <dbReference type="EC" id="3.4.14.11"/>
    </reaction>
</comment>
<keyword evidence="7" id="KW-0720">Serine protease</keyword>
<keyword evidence="6" id="KW-0378">Hydrolase</keyword>
<dbReference type="InterPro" id="IPR008252">
    <property type="entry name" value="Pept_S15_Xpro"/>
</dbReference>
<dbReference type="PRINTS" id="PR00923">
    <property type="entry name" value="LACTOPTASE"/>
</dbReference>
<dbReference type="Pfam" id="PF22888">
    <property type="entry name" value="FIMAH"/>
    <property type="match status" value="1"/>
</dbReference>
<dbReference type="InterPro" id="IPR054470">
    <property type="entry name" value="FIMAH_dom"/>
</dbReference>
<protein>
    <recommendedName>
        <fullName evidence="3">Xaa-Pro dipeptidyl-peptidase</fullName>
        <ecNumber evidence="3">3.4.14.11</ecNumber>
    </recommendedName>
    <alternativeName>
        <fullName evidence="8">X-prolyl-dipeptidyl aminopeptidase</fullName>
    </alternativeName>
</protein>
<keyword evidence="12" id="KW-1185">Reference proteome</keyword>
<dbReference type="PANTHER" id="PTHR43056">
    <property type="entry name" value="PEPTIDASE S9 PROLYL OLIGOPEPTIDASE"/>
    <property type="match status" value="1"/>
</dbReference>
<dbReference type="SMART" id="SM00939">
    <property type="entry name" value="PepX_C"/>
    <property type="match status" value="1"/>
</dbReference>
<dbReference type="InterPro" id="IPR005674">
    <property type="entry name" value="CocE/Ser_esterase"/>
</dbReference>
<dbReference type="InterPro" id="IPR008979">
    <property type="entry name" value="Galactose-bd-like_sf"/>
</dbReference>
<dbReference type="InterPro" id="IPR029058">
    <property type="entry name" value="AB_hydrolase_fold"/>
</dbReference>
<dbReference type="SUPFAM" id="SSF53474">
    <property type="entry name" value="alpha/beta-Hydrolases"/>
    <property type="match status" value="1"/>
</dbReference>
<evidence type="ECO:0000256" key="6">
    <source>
        <dbReference type="ARBA" id="ARBA00022801"/>
    </source>
</evidence>
<dbReference type="AlphaFoldDB" id="A0AA95MNV8"/>
<organism evidence="11 12">
    <name type="scientific">Neobacillus novalis</name>
    <dbReference type="NCBI Taxonomy" id="220687"/>
    <lineage>
        <taxon>Bacteria</taxon>
        <taxon>Bacillati</taxon>
        <taxon>Bacillota</taxon>
        <taxon>Bacilli</taxon>
        <taxon>Bacillales</taxon>
        <taxon>Bacillaceae</taxon>
        <taxon>Neobacillus</taxon>
    </lineage>
</organism>
<evidence type="ECO:0000256" key="3">
    <source>
        <dbReference type="ARBA" id="ARBA00012463"/>
    </source>
</evidence>
<dbReference type="NCBIfam" id="NF003780">
    <property type="entry name" value="PRK05371.1-1"/>
    <property type="match status" value="1"/>
</dbReference>
<evidence type="ECO:0000313" key="12">
    <source>
        <dbReference type="Proteomes" id="UP001178288"/>
    </source>
</evidence>
<feature type="signal peptide" evidence="9">
    <location>
        <begin position="1"/>
        <end position="31"/>
    </location>
</feature>
<dbReference type="InterPro" id="IPR000383">
    <property type="entry name" value="Xaa-Pro-like_dom"/>
</dbReference>
<dbReference type="EMBL" id="CP126114">
    <property type="protein sequence ID" value="WHY87514.1"/>
    <property type="molecule type" value="Genomic_DNA"/>
</dbReference>
<evidence type="ECO:0000256" key="7">
    <source>
        <dbReference type="ARBA" id="ARBA00022825"/>
    </source>
</evidence>
<dbReference type="NCBIfam" id="TIGR00976">
    <property type="entry name" value="CocE_NonD"/>
    <property type="match status" value="1"/>
</dbReference>
<keyword evidence="4" id="KW-0031">Aminopeptidase</keyword>
<evidence type="ECO:0000256" key="2">
    <source>
        <dbReference type="ARBA" id="ARBA00010819"/>
    </source>
</evidence>
<dbReference type="Gene3D" id="3.40.50.1820">
    <property type="entry name" value="alpha/beta hydrolase"/>
    <property type="match status" value="2"/>
</dbReference>
<evidence type="ECO:0000256" key="9">
    <source>
        <dbReference type="SAM" id="SignalP"/>
    </source>
</evidence>
<sequence>MKRKVPVFSQFFAVFMAMFLLLGISAPQTNAAEKPNEKNISLNGLIPETALNSQIVVKDGLTQPIYTTDDAIVEELYVETTVDADKDGKLDRIHLMLYRPKTDPGVKVPVIYHISPYNKNLATYQNHGFIHDLVPVGGNGQPPSYFQGFADQMGAYAAKNLGTLANYFVPRGYAVIIADSLGTAGSDGCPVSGGKEEISAAKSVVDWLNGRAKAFTKAGAEVSATSWSTGNVGMEGTSYEGTLANAVATTGVAGLKTIVPISAISSWYDYYRANGAVVAPGGYQGEDADIHAKAILTRVNPGICKNVIDDLENRQDRVTGDYNDFWHERNFLKDVADVKSSVLIVSGLKDWNVRPKHFAQWWEGLSENNVPRKLWLYQGTHGVNATNRNAFQLLEHRWFDYWLYGIENGIMDEPIVDVQREDNSWSKEASWPNVNTLSTVMHFNAAKETGGGSLTLQQPVNSAGVTESWIDDTKTFLNYVDDMVKYYNNRYDRYYLASNYGPTFVKNLLANPDTANPNRLAYLTSELSNPVRISGTPEISIRASIDRPVSNLTALLVDYGGSSPVIVTRGWTDPQNLESARISVPIVPNKSYTFKWAMEPEDYVIQKGHRLGIVLIATDFESSIIPSSGTKITVDPSKSQVSLPIVGGTTALNLTSTADMKTLVNQLQDQGDIKTNQAAQALNLHLTGVNQFEISGLADKVVKQLQGFKVLLDQQKKSGLISNRAYDLLNKDVDQLLKKWQK</sequence>
<evidence type="ECO:0000256" key="1">
    <source>
        <dbReference type="ARBA" id="ARBA00000123"/>
    </source>
</evidence>
<evidence type="ECO:0000256" key="5">
    <source>
        <dbReference type="ARBA" id="ARBA00022670"/>
    </source>
</evidence>
<accession>A0AA95MNV8</accession>
<dbReference type="EC" id="3.4.14.11" evidence="3"/>
<evidence type="ECO:0000313" key="11">
    <source>
        <dbReference type="EMBL" id="WHY87514.1"/>
    </source>
</evidence>
<dbReference type="GO" id="GO:0008236">
    <property type="term" value="F:serine-type peptidase activity"/>
    <property type="evidence" value="ECO:0007669"/>
    <property type="project" value="UniProtKB-KW"/>
</dbReference>
<feature type="chain" id="PRO_5041714151" description="Xaa-Pro dipeptidyl-peptidase" evidence="9">
    <location>
        <begin position="32"/>
        <end position="742"/>
    </location>
</feature>
<dbReference type="GO" id="GO:0008239">
    <property type="term" value="F:dipeptidyl-peptidase activity"/>
    <property type="evidence" value="ECO:0007669"/>
    <property type="project" value="UniProtKB-EC"/>
</dbReference>
<dbReference type="PANTHER" id="PTHR43056:SF10">
    <property type="entry name" value="COCE_NOND FAMILY, PUTATIVE (AFU_ORTHOLOGUE AFUA_7G00600)-RELATED"/>
    <property type="match status" value="1"/>
</dbReference>
<evidence type="ECO:0000256" key="4">
    <source>
        <dbReference type="ARBA" id="ARBA00022438"/>
    </source>
</evidence>
<dbReference type="RefSeq" id="WP_066083745.1">
    <property type="nucleotide sequence ID" value="NZ_CP126114.1"/>
</dbReference>
<evidence type="ECO:0000259" key="10">
    <source>
        <dbReference type="SMART" id="SM00939"/>
    </source>
</evidence>
<dbReference type="Pfam" id="PF02129">
    <property type="entry name" value="Peptidase_S15"/>
    <property type="match status" value="1"/>
</dbReference>
<dbReference type="GO" id="GO:0004177">
    <property type="term" value="F:aminopeptidase activity"/>
    <property type="evidence" value="ECO:0007669"/>
    <property type="project" value="UniProtKB-KW"/>
</dbReference>
<name>A0AA95MNV8_9BACI</name>
<dbReference type="InterPro" id="IPR013736">
    <property type="entry name" value="Xaa-Pro_dipept_C"/>
</dbReference>
<feature type="domain" description="Xaa-Pro dipeptidyl-peptidase C-terminal" evidence="10">
    <location>
        <begin position="396"/>
        <end position="642"/>
    </location>
</feature>
<reference evidence="11" key="1">
    <citation type="submission" date="2023-05" db="EMBL/GenBank/DDBJ databases">
        <title>Comparative genomics of Bacillaceae isolates and their secondary metabolite potential.</title>
        <authorList>
            <person name="Song L."/>
            <person name="Nielsen L.J."/>
            <person name="Mohite O."/>
            <person name="Xu X."/>
            <person name="Weber T."/>
            <person name="Kovacs A.T."/>
        </authorList>
    </citation>
    <scope>NUCLEOTIDE SEQUENCE</scope>
    <source>
        <strain evidence="11">XLM17</strain>
    </source>
</reference>
<dbReference type="KEGG" id="nnv:QNH39_06585"/>
<keyword evidence="9" id="KW-0732">Signal</keyword>
<dbReference type="Gene3D" id="2.60.120.260">
    <property type="entry name" value="Galactose-binding domain-like"/>
    <property type="match status" value="1"/>
</dbReference>
<dbReference type="SUPFAM" id="SSF49785">
    <property type="entry name" value="Galactose-binding domain-like"/>
    <property type="match status" value="1"/>
</dbReference>
<dbReference type="InterPro" id="IPR050585">
    <property type="entry name" value="Xaa-Pro_dipeptidyl-ppase/CocE"/>
</dbReference>